<dbReference type="PANTHER" id="PTHR22807">
    <property type="entry name" value="NOP2 YEAST -RELATED NOL1/NOP2/FMU SUN DOMAIN-CONTAINING"/>
    <property type="match status" value="1"/>
</dbReference>
<evidence type="ECO:0000313" key="8">
    <source>
        <dbReference type="Proteomes" id="UP001165060"/>
    </source>
</evidence>
<evidence type="ECO:0000313" key="7">
    <source>
        <dbReference type="EMBL" id="GMI41260.1"/>
    </source>
</evidence>
<feature type="domain" description="SAM-dependent MTase RsmB/NOP-type" evidence="6">
    <location>
        <begin position="130"/>
        <end position="325"/>
    </location>
</feature>
<feature type="binding site" evidence="5">
    <location>
        <position position="289"/>
    </location>
    <ligand>
        <name>S-adenosyl-L-methionine</name>
        <dbReference type="ChEBI" id="CHEBI:59789"/>
    </ligand>
</feature>
<dbReference type="PANTHER" id="PTHR22807:SF4">
    <property type="entry name" value="28S RRNA (CYTOSINE-C(5))-METHYLTRANSFERASE"/>
    <property type="match status" value="1"/>
</dbReference>
<dbReference type="SUPFAM" id="SSF53335">
    <property type="entry name" value="S-adenosyl-L-methionine-dependent methyltransferases"/>
    <property type="match status" value="1"/>
</dbReference>
<feature type="binding site" evidence="5">
    <location>
        <position position="309"/>
    </location>
    <ligand>
        <name>S-adenosyl-L-methionine</name>
        <dbReference type="ChEBI" id="CHEBI:59789"/>
    </ligand>
</feature>
<keyword evidence="4 5" id="KW-0694">RNA-binding</keyword>
<dbReference type="Pfam" id="PF21148">
    <property type="entry name" value="NSUN5_fdxn-like"/>
    <property type="match status" value="1"/>
</dbReference>
<comment type="caution">
    <text evidence="7">The sequence shown here is derived from an EMBL/GenBank/DDBJ whole genome shotgun (WGS) entry which is preliminary data.</text>
</comment>
<keyword evidence="3 5" id="KW-0949">S-adenosyl-L-methionine</keyword>
<protein>
    <recommendedName>
        <fullName evidence="6">SAM-dependent MTase RsmB/NOP-type domain-containing protein</fullName>
    </recommendedName>
</protein>
<dbReference type="InterPro" id="IPR049560">
    <property type="entry name" value="MeTrfase_RsmB-F_NOP2_cat"/>
</dbReference>
<keyword evidence="2 5" id="KW-0808">Transferase</keyword>
<evidence type="ECO:0000259" key="6">
    <source>
        <dbReference type="PROSITE" id="PS51686"/>
    </source>
</evidence>
<evidence type="ECO:0000256" key="2">
    <source>
        <dbReference type="ARBA" id="ARBA00022679"/>
    </source>
</evidence>
<dbReference type="Pfam" id="PF01189">
    <property type="entry name" value="Methyltr_RsmB-F"/>
    <property type="match status" value="1"/>
</dbReference>
<organism evidence="7 8">
    <name type="scientific">Tetraparma gracilis</name>
    <dbReference type="NCBI Taxonomy" id="2962635"/>
    <lineage>
        <taxon>Eukaryota</taxon>
        <taxon>Sar</taxon>
        <taxon>Stramenopiles</taxon>
        <taxon>Ochrophyta</taxon>
        <taxon>Bolidophyceae</taxon>
        <taxon>Parmales</taxon>
        <taxon>Triparmaceae</taxon>
        <taxon>Tetraparma</taxon>
    </lineage>
</organism>
<sequence length="325" mass="34238">MARNAQMLIDMAASIVSSVSSSSGAGLRNQLYASPCPKPMLPMLTSMVNGAAFNRDALLAVAEEAGLLAAAPSNLQPIEEHMAELQVVLYECLLGSRRVRGTSPAVAHVKANKALLQKTLASRRKRGASNKFEEKKVMPRWVRANALLTSEADALAYLRGFGMRQVPSPTGGRLPCPAPDTFYLDPVVPMLLALPPKTNLHEDEFVKAGKFILQDRSSCLTAAALAPPPGARCVDTCAAPGNKTLHCAALVGRSGSVLAFERSASRLETLERRVKENGAGGIIATRGADFTEANPNGDMFGGVTHVLIDPSCSGSGIVGFQESGA</sequence>
<dbReference type="InterPro" id="IPR029063">
    <property type="entry name" value="SAM-dependent_MTases_sf"/>
</dbReference>
<keyword evidence="1 5" id="KW-0489">Methyltransferase</keyword>
<dbReference type="Proteomes" id="UP001165060">
    <property type="component" value="Unassembled WGS sequence"/>
</dbReference>
<dbReference type="EMBL" id="BRYB01000987">
    <property type="protein sequence ID" value="GMI41260.1"/>
    <property type="molecule type" value="Genomic_DNA"/>
</dbReference>
<comment type="similarity">
    <text evidence="5">Belongs to the class I-like SAM-binding methyltransferase superfamily. RsmB/NOP family.</text>
</comment>
<gene>
    <name evidence="7" type="ORF">TeGR_g2957</name>
</gene>
<proteinExistence type="inferred from homology"/>
<dbReference type="InterPro" id="IPR023267">
    <property type="entry name" value="RCMT"/>
</dbReference>
<dbReference type="Gene3D" id="3.30.70.1170">
    <property type="entry name" value="Sun protein, domain 3"/>
    <property type="match status" value="1"/>
</dbReference>
<dbReference type="PRINTS" id="PR02008">
    <property type="entry name" value="RCMTFAMILY"/>
</dbReference>
<dbReference type="Gene3D" id="3.40.50.150">
    <property type="entry name" value="Vaccinia Virus protein VP39"/>
    <property type="match status" value="1"/>
</dbReference>
<dbReference type="InterPro" id="IPR049561">
    <property type="entry name" value="NSUN5_7_fdxn-like"/>
</dbReference>
<evidence type="ECO:0000256" key="5">
    <source>
        <dbReference type="PROSITE-ProRule" id="PRU01023"/>
    </source>
</evidence>
<evidence type="ECO:0000256" key="1">
    <source>
        <dbReference type="ARBA" id="ARBA00022603"/>
    </source>
</evidence>
<feature type="binding site" evidence="5">
    <location>
        <begin position="237"/>
        <end position="243"/>
    </location>
    <ligand>
        <name>S-adenosyl-L-methionine</name>
        <dbReference type="ChEBI" id="CHEBI:59789"/>
    </ligand>
</feature>
<feature type="binding site" evidence="5">
    <location>
        <position position="261"/>
    </location>
    <ligand>
        <name>S-adenosyl-L-methionine</name>
        <dbReference type="ChEBI" id="CHEBI:59789"/>
    </ligand>
</feature>
<keyword evidence="8" id="KW-1185">Reference proteome</keyword>
<reference evidence="7 8" key="1">
    <citation type="journal article" date="2023" name="Commun. Biol.">
        <title>Genome analysis of Parmales, the sister group of diatoms, reveals the evolutionary specialization of diatoms from phago-mixotrophs to photoautotrophs.</title>
        <authorList>
            <person name="Ban H."/>
            <person name="Sato S."/>
            <person name="Yoshikawa S."/>
            <person name="Yamada K."/>
            <person name="Nakamura Y."/>
            <person name="Ichinomiya M."/>
            <person name="Sato N."/>
            <person name="Blanc-Mathieu R."/>
            <person name="Endo H."/>
            <person name="Kuwata A."/>
            <person name="Ogata H."/>
        </authorList>
    </citation>
    <scope>NUCLEOTIDE SEQUENCE [LARGE SCALE GENOMIC DNA]</scope>
</reference>
<evidence type="ECO:0000256" key="4">
    <source>
        <dbReference type="ARBA" id="ARBA00022884"/>
    </source>
</evidence>
<dbReference type="InterPro" id="IPR001678">
    <property type="entry name" value="MeTrfase_RsmB-F_NOP2_dom"/>
</dbReference>
<comment type="caution">
    <text evidence="5">Lacks conserved residue(s) required for the propagation of feature annotation.</text>
</comment>
<evidence type="ECO:0000256" key="3">
    <source>
        <dbReference type="ARBA" id="ARBA00022691"/>
    </source>
</evidence>
<accession>A0ABQ6N5M1</accession>
<feature type="non-terminal residue" evidence="7">
    <location>
        <position position="325"/>
    </location>
</feature>
<dbReference type="PROSITE" id="PS51686">
    <property type="entry name" value="SAM_MT_RSMB_NOP"/>
    <property type="match status" value="1"/>
</dbReference>
<name>A0ABQ6N5M1_9STRA</name>